<protein>
    <recommendedName>
        <fullName evidence="3">NAD(P)-binding domain-containing protein</fullName>
    </recommendedName>
</protein>
<gene>
    <name evidence="1" type="ORF">BFJ68_g3278</name>
</gene>
<dbReference type="SUPFAM" id="SSF51735">
    <property type="entry name" value="NAD(P)-binding Rossmann-fold domains"/>
    <property type="match status" value="1"/>
</dbReference>
<dbReference type="AlphaFoldDB" id="A0A420RRW3"/>
<organism evidence="1 2">
    <name type="scientific">Fusarium oxysporum</name>
    <name type="common">Fusarium vascular wilt</name>
    <dbReference type="NCBI Taxonomy" id="5507"/>
    <lineage>
        <taxon>Eukaryota</taxon>
        <taxon>Fungi</taxon>
        <taxon>Dikarya</taxon>
        <taxon>Ascomycota</taxon>
        <taxon>Pezizomycotina</taxon>
        <taxon>Sordariomycetes</taxon>
        <taxon>Hypocreomycetidae</taxon>
        <taxon>Hypocreales</taxon>
        <taxon>Nectriaceae</taxon>
        <taxon>Fusarium</taxon>
        <taxon>Fusarium oxysporum species complex</taxon>
    </lineage>
</organism>
<dbReference type="VEuPathDB" id="FungiDB:FOMG_15686"/>
<dbReference type="VEuPathDB" id="FungiDB:FOZG_06392"/>
<reference evidence="1 2" key="1">
    <citation type="journal article" date="2018" name="Sci. Rep.">
        <title>Characterisation of pathogen-specific regions and novel effector candidates in Fusarium oxysporum f. sp. cepae.</title>
        <authorList>
            <person name="Armitage A.D."/>
            <person name="Taylor A."/>
            <person name="Sobczyk M.K."/>
            <person name="Baxter L."/>
            <person name="Greenfield B.P."/>
            <person name="Bates H.J."/>
            <person name="Wilson F."/>
            <person name="Jackson A.C."/>
            <person name="Ott S."/>
            <person name="Harrison R.J."/>
            <person name="Clarkson J.P."/>
        </authorList>
    </citation>
    <scope>NUCLEOTIDE SEQUENCE [LARGE SCALE GENOMIC DNA]</scope>
    <source>
        <strain evidence="1 2">Fo_A28</strain>
    </source>
</reference>
<dbReference type="EMBL" id="MRCY01000010">
    <property type="protein sequence ID" value="RKL19799.1"/>
    <property type="molecule type" value="Genomic_DNA"/>
</dbReference>
<comment type="caution">
    <text evidence="1">The sequence shown here is derived from an EMBL/GenBank/DDBJ whole genome shotgun (WGS) entry which is preliminary data.</text>
</comment>
<proteinExistence type="predicted"/>
<accession>A0A420RRW3</accession>
<dbReference type="Gene3D" id="3.40.50.720">
    <property type="entry name" value="NAD(P)-binding Rossmann-like Domain"/>
    <property type="match status" value="1"/>
</dbReference>
<dbReference type="VEuPathDB" id="FungiDB:FOIG_12407"/>
<evidence type="ECO:0008006" key="3">
    <source>
        <dbReference type="Google" id="ProtNLM"/>
    </source>
</evidence>
<evidence type="ECO:0000313" key="2">
    <source>
        <dbReference type="Proteomes" id="UP000285860"/>
    </source>
</evidence>
<dbReference type="VEuPathDB" id="FungiDB:HZS61_013175"/>
<dbReference type="InterPro" id="IPR036291">
    <property type="entry name" value="NAD(P)-bd_dom_sf"/>
</dbReference>
<evidence type="ECO:0000313" key="1">
    <source>
        <dbReference type="EMBL" id="RKL19799.1"/>
    </source>
</evidence>
<dbReference type="VEuPathDB" id="FungiDB:FOXG_08803"/>
<name>A0A420RRW3_FUSOX</name>
<dbReference type="VEuPathDB" id="FungiDB:FOC4_g10012232"/>
<dbReference type="Proteomes" id="UP000285860">
    <property type="component" value="Unassembled WGS sequence"/>
</dbReference>
<dbReference type="VEuPathDB" id="FungiDB:FOC1_g10009051"/>
<sequence>MKVVIAGSTGFIGKEVVRQALLHPQITSVVTLSRHDHDISEDLQTPEIESKLTLIGVTPGKLKQYNWDQVRMICYEYALYAADTFAKLPREGNPDPLRFIYVSGCNAERDPAKKPWILGDYCLLRGQVEKQIIERAHLSDGRMQVLVTKSGMVNDPDMGFLKQGLRWFSHAVINIPNIGRTELVAGLLDQSITGFGNDTLSNAEMVEIGKKALEKNEILEAKA</sequence>